<keyword evidence="2" id="KW-1133">Transmembrane helix</keyword>
<dbReference type="AlphaFoldDB" id="A0A2M8EP70"/>
<feature type="transmembrane region" description="Helical" evidence="2">
    <location>
        <begin position="376"/>
        <end position="400"/>
    </location>
</feature>
<comment type="caution">
    <text evidence="3">The sequence shown here is derived from an EMBL/GenBank/DDBJ whole genome shotgun (WGS) entry which is preliminary data.</text>
</comment>
<evidence type="ECO:0000313" key="4">
    <source>
        <dbReference type="Proteomes" id="UP000230251"/>
    </source>
</evidence>
<evidence type="ECO:0000313" key="3">
    <source>
        <dbReference type="EMBL" id="PJC24544.1"/>
    </source>
</evidence>
<gene>
    <name evidence="3" type="ORF">CO057_02315</name>
</gene>
<feature type="transmembrane region" description="Helical" evidence="2">
    <location>
        <begin position="564"/>
        <end position="584"/>
    </location>
</feature>
<organism evidence="3 4">
    <name type="scientific">Candidatus Uhrbacteria bacterium CG_4_9_14_0_2_um_filter_41_50</name>
    <dbReference type="NCBI Taxonomy" id="1975031"/>
    <lineage>
        <taxon>Bacteria</taxon>
        <taxon>Candidatus Uhriibacteriota</taxon>
    </lineage>
</organism>
<feature type="transmembrane region" description="Helical" evidence="2">
    <location>
        <begin position="605"/>
        <end position="629"/>
    </location>
</feature>
<sequence>MVLFQVLVWAFLCLAERLFFHNSIQKNNGHMPKTAKAEDSTMSLQADFQAAGNNKSLMAKAIEDNEAEIEARLSGAGATAEEIGGVVAWIATWVDDAAVHTALDVLGDWIHDHLRAKKSPLTPAIRPIFGMLATQVPTVLAVLKAGGGSVDVNRVRDYVMGVVKSMSKPGIPSVPPPPIGRAHLALSEEKKRALAVLREFFLLAQTMDLPNEMRGYWSVARAHGHAIYTDPAHGADLPDITPDELLAVLDIAIDIRGGDLSRADELNELIRKFAVYFALVELTGAKELPLWEQVVAGVGDRVDGAVNRQDVREWVVGLAQSHGPRAFQRARQIFGTVIRWAAGSLVAAVVMYAVAFTLLATGMFGNFSRIFESWQVTWMAMGLTFLSGPVVVLIFGAWIVPIDNPTIRGMRWLGRWWWTFAIGLTLAWGFGIALILCAIWAMDAGMLTTSAPQTATNLVIWGCMISGLLLLIAARFTLPIAGDILNAVRALWQGVSPLHEGTIGRRIIEALQAGDKLPPIALKSKKWNDEPGRLISIGTTLSIAFVAIVMVNILFWMLTGPTSWTLLGSIALLLSVFLFAEMTRKWIWRFSPTEVKDEVAGARKLIRGLMLSIVLMMLLGFGVLCAFGAENLVHASNVWHKAVDRTVDWTEEQVDDGSSPRGTDDGRVDEIRRRHK</sequence>
<keyword evidence="2" id="KW-0472">Membrane</keyword>
<keyword evidence="2" id="KW-0812">Transmembrane</keyword>
<feature type="transmembrane region" description="Helical" evidence="2">
    <location>
        <begin position="420"/>
        <end position="441"/>
    </location>
</feature>
<feature type="compositionally biased region" description="Basic and acidic residues" evidence="1">
    <location>
        <begin position="662"/>
        <end position="676"/>
    </location>
</feature>
<feature type="transmembrane region" description="Helical" evidence="2">
    <location>
        <begin position="340"/>
        <end position="364"/>
    </location>
</feature>
<evidence type="ECO:0000256" key="1">
    <source>
        <dbReference type="SAM" id="MobiDB-lite"/>
    </source>
</evidence>
<proteinExistence type="predicted"/>
<feature type="transmembrane region" description="Helical" evidence="2">
    <location>
        <begin position="534"/>
        <end position="558"/>
    </location>
</feature>
<protein>
    <submittedName>
        <fullName evidence="3">Uncharacterized protein</fullName>
    </submittedName>
</protein>
<dbReference type="EMBL" id="PFSI01000035">
    <property type="protein sequence ID" value="PJC24544.1"/>
    <property type="molecule type" value="Genomic_DNA"/>
</dbReference>
<accession>A0A2M8EP70</accession>
<evidence type="ECO:0000256" key="2">
    <source>
        <dbReference type="SAM" id="Phobius"/>
    </source>
</evidence>
<reference evidence="4" key="1">
    <citation type="submission" date="2017-09" db="EMBL/GenBank/DDBJ databases">
        <title>Depth-based differentiation of microbial function through sediment-hosted aquifers and enrichment of novel symbionts in the deep terrestrial subsurface.</title>
        <authorList>
            <person name="Probst A.J."/>
            <person name="Ladd B."/>
            <person name="Jarett J.K."/>
            <person name="Geller-Mcgrath D.E."/>
            <person name="Sieber C.M.K."/>
            <person name="Emerson J.B."/>
            <person name="Anantharaman K."/>
            <person name="Thomas B.C."/>
            <person name="Malmstrom R."/>
            <person name="Stieglmeier M."/>
            <person name="Klingl A."/>
            <person name="Woyke T."/>
            <person name="Ryan C.M."/>
            <person name="Banfield J.F."/>
        </authorList>
    </citation>
    <scope>NUCLEOTIDE SEQUENCE [LARGE SCALE GENOMIC DNA]</scope>
</reference>
<dbReference type="Proteomes" id="UP000230251">
    <property type="component" value="Unassembled WGS sequence"/>
</dbReference>
<feature type="region of interest" description="Disordered" evidence="1">
    <location>
        <begin position="652"/>
        <end position="676"/>
    </location>
</feature>
<name>A0A2M8EP70_9BACT</name>